<dbReference type="PROSITE" id="PS50294">
    <property type="entry name" value="WD_REPEATS_REGION"/>
    <property type="match status" value="1"/>
</dbReference>
<evidence type="ECO:0000313" key="9">
    <source>
        <dbReference type="EMBL" id="MQM06086.1"/>
    </source>
</evidence>
<dbReference type="AlphaFoldDB" id="A0A843WE64"/>
<organism evidence="9 10">
    <name type="scientific">Colocasia esculenta</name>
    <name type="common">Wild taro</name>
    <name type="synonym">Arum esculentum</name>
    <dbReference type="NCBI Taxonomy" id="4460"/>
    <lineage>
        <taxon>Eukaryota</taxon>
        <taxon>Viridiplantae</taxon>
        <taxon>Streptophyta</taxon>
        <taxon>Embryophyta</taxon>
        <taxon>Tracheophyta</taxon>
        <taxon>Spermatophyta</taxon>
        <taxon>Magnoliopsida</taxon>
        <taxon>Liliopsida</taxon>
        <taxon>Araceae</taxon>
        <taxon>Aroideae</taxon>
        <taxon>Colocasieae</taxon>
        <taxon>Colocasia</taxon>
    </lineage>
</organism>
<name>A0A843WE64_COLES</name>
<dbReference type="InterPro" id="IPR019775">
    <property type="entry name" value="WD40_repeat_CS"/>
</dbReference>
<keyword evidence="2" id="KW-0698">rRNA processing</keyword>
<feature type="region of interest" description="Disordered" evidence="7">
    <location>
        <begin position="276"/>
        <end position="374"/>
    </location>
</feature>
<proteinExistence type="predicted"/>
<dbReference type="Proteomes" id="UP000652761">
    <property type="component" value="Unassembled WGS sequence"/>
</dbReference>
<dbReference type="GO" id="GO:0000462">
    <property type="term" value="P:maturation of SSU-rRNA from tricistronic rRNA transcript (SSU-rRNA, 5.8S rRNA, LSU-rRNA)"/>
    <property type="evidence" value="ECO:0007669"/>
    <property type="project" value="TreeGrafter"/>
</dbReference>
<evidence type="ECO:0000313" key="10">
    <source>
        <dbReference type="Proteomes" id="UP000652761"/>
    </source>
</evidence>
<dbReference type="Pfam" id="PF00400">
    <property type="entry name" value="WD40"/>
    <property type="match status" value="1"/>
</dbReference>
<dbReference type="GO" id="GO:0032040">
    <property type="term" value="C:small-subunit processome"/>
    <property type="evidence" value="ECO:0007669"/>
    <property type="project" value="TreeGrafter"/>
</dbReference>
<evidence type="ECO:0000256" key="4">
    <source>
        <dbReference type="ARBA" id="ARBA00022737"/>
    </source>
</evidence>
<comment type="caution">
    <text evidence="9">The sequence shown here is derived from an EMBL/GenBank/DDBJ whole genome shotgun (WGS) entry which is preliminary data.</text>
</comment>
<dbReference type="Gene3D" id="2.130.10.10">
    <property type="entry name" value="YVTN repeat-like/Quinoprotein amine dehydrogenase"/>
    <property type="match status" value="1"/>
</dbReference>
<dbReference type="PROSITE" id="PS00678">
    <property type="entry name" value="WD_REPEATS_1"/>
    <property type="match status" value="1"/>
</dbReference>
<dbReference type="EMBL" id="NMUH01003537">
    <property type="protein sequence ID" value="MQM06086.1"/>
    <property type="molecule type" value="Genomic_DNA"/>
</dbReference>
<keyword evidence="5" id="KW-0539">Nucleus</keyword>
<dbReference type="SMART" id="SM01033">
    <property type="entry name" value="BING4CT"/>
    <property type="match status" value="1"/>
</dbReference>
<feature type="compositionally biased region" description="Basic and acidic residues" evidence="7">
    <location>
        <begin position="287"/>
        <end position="297"/>
    </location>
</feature>
<evidence type="ECO:0000256" key="2">
    <source>
        <dbReference type="ARBA" id="ARBA00022552"/>
    </source>
</evidence>
<evidence type="ECO:0000256" key="1">
    <source>
        <dbReference type="ARBA" id="ARBA00004604"/>
    </source>
</evidence>
<dbReference type="SUPFAM" id="SSF50978">
    <property type="entry name" value="WD40 repeat-like"/>
    <property type="match status" value="1"/>
</dbReference>
<feature type="domain" description="BING4 C-terminal" evidence="8">
    <location>
        <begin position="197"/>
        <end position="277"/>
    </location>
</feature>
<dbReference type="InterPro" id="IPR001680">
    <property type="entry name" value="WD40_rpt"/>
</dbReference>
<protein>
    <recommendedName>
        <fullName evidence="8">BING4 C-terminal domain-containing protein</fullName>
    </recommendedName>
</protein>
<comment type="subcellular location">
    <subcellularLocation>
        <location evidence="1">Nucleus</location>
        <location evidence="1">Nucleolus</location>
    </subcellularLocation>
</comment>
<dbReference type="OrthoDB" id="10251154at2759"/>
<dbReference type="PANTHER" id="PTHR14085:SF3">
    <property type="entry name" value="WD REPEAT-CONTAINING PROTEIN 46"/>
    <property type="match status" value="1"/>
</dbReference>
<keyword evidence="4" id="KW-0677">Repeat</keyword>
<evidence type="ECO:0000256" key="5">
    <source>
        <dbReference type="ARBA" id="ARBA00023242"/>
    </source>
</evidence>
<evidence type="ECO:0000256" key="6">
    <source>
        <dbReference type="PROSITE-ProRule" id="PRU00221"/>
    </source>
</evidence>
<feature type="compositionally biased region" description="Basic residues" evidence="7">
    <location>
        <begin position="315"/>
        <end position="329"/>
    </location>
</feature>
<gene>
    <name evidence="9" type="ORF">Taro_038908</name>
</gene>
<evidence type="ECO:0000256" key="3">
    <source>
        <dbReference type="ARBA" id="ARBA00022574"/>
    </source>
</evidence>
<keyword evidence="10" id="KW-1185">Reference proteome</keyword>
<dbReference type="InterPro" id="IPR036322">
    <property type="entry name" value="WD40_repeat_dom_sf"/>
</dbReference>
<dbReference type="SMART" id="SM00320">
    <property type="entry name" value="WD40"/>
    <property type="match status" value="2"/>
</dbReference>
<sequence>MEVSVNLLPPMFGIPIALSRYTYIYNKDSTEIHCLKEHEGPLKLQYLDKHFLLVSINKFGQLIYQDVSTGEIVANYRTRLGRTDVMQKNPYNAVIGLGHSGGKITMWKPTSVKPLATMLCHNGPVASIAFHGEGHLMATAGMDRKIKLWDLRKFQVIRSYAGHAKTLDFSQKGLLAVGNGSYVQIWQDSLGNQNYGPYMNHSLVKGYQIEKVCFCPYEDVLGIGHSRGISTILVPGSGEPNFDTWVANPYETTRQRREKEVHALIDKLQPETIMLDPSNIGTVRPPVKKERPSKQEIEAEEEAAVSAAKNITLKNKTKGRNKPSKKLKKKQEEISRAKRPFLEQQRNGLPVKRLRTDEHDLPRSLQRFVRKKSS</sequence>
<evidence type="ECO:0000256" key="7">
    <source>
        <dbReference type="SAM" id="MobiDB-lite"/>
    </source>
</evidence>
<dbReference type="InterPro" id="IPR012952">
    <property type="entry name" value="BING4_C_dom"/>
</dbReference>
<keyword evidence="3 6" id="KW-0853">WD repeat</keyword>
<feature type="repeat" description="WD" evidence="6">
    <location>
        <begin position="118"/>
        <end position="159"/>
    </location>
</feature>
<dbReference type="FunFam" id="2.130.10.10:FF:000378">
    <property type="entry name" value="U3 small nucleolar RNA-associated protein 7"/>
    <property type="match status" value="1"/>
</dbReference>
<dbReference type="Pfam" id="PF08149">
    <property type="entry name" value="BING4CT"/>
    <property type="match status" value="1"/>
</dbReference>
<dbReference type="PROSITE" id="PS50082">
    <property type="entry name" value="WD_REPEATS_2"/>
    <property type="match status" value="1"/>
</dbReference>
<dbReference type="InterPro" id="IPR040315">
    <property type="entry name" value="WDR46/Utp7"/>
</dbReference>
<evidence type="ECO:0000259" key="8">
    <source>
        <dbReference type="SMART" id="SM01033"/>
    </source>
</evidence>
<dbReference type="InterPro" id="IPR015943">
    <property type="entry name" value="WD40/YVTN_repeat-like_dom_sf"/>
</dbReference>
<dbReference type="GO" id="GO:0030686">
    <property type="term" value="C:90S preribosome"/>
    <property type="evidence" value="ECO:0007669"/>
    <property type="project" value="TreeGrafter"/>
</dbReference>
<dbReference type="PANTHER" id="PTHR14085">
    <property type="entry name" value="WD-REPEAT PROTEIN BING4"/>
    <property type="match status" value="1"/>
</dbReference>
<reference evidence="9" key="1">
    <citation type="submission" date="2017-07" db="EMBL/GenBank/DDBJ databases">
        <title>Taro Niue Genome Assembly and Annotation.</title>
        <authorList>
            <person name="Atibalentja N."/>
            <person name="Keating K."/>
            <person name="Fields C.J."/>
        </authorList>
    </citation>
    <scope>NUCLEOTIDE SEQUENCE</scope>
    <source>
        <strain evidence="9">Niue_2</strain>
        <tissue evidence="9">Leaf</tissue>
    </source>
</reference>
<accession>A0A843WE64</accession>